<dbReference type="InterPro" id="IPR016024">
    <property type="entry name" value="ARM-type_fold"/>
</dbReference>
<protein>
    <recommendedName>
        <fullName evidence="7">PUM-HD domain-containing protein</fullName>
    </recommendedName>
</protein>
<feature type="compositionally biased region" description="Low complexity" evidence="6">
    <location>
        <begin position="810"/>
        <end position="823"/>
    </location>
</feature>
<dbReference type="PANTHER" id="PTHR12537:SF48">
    <property type="entry name" value="MEIOTIC COILED-COIL PROTEIN 2"/>
    <property type="match status" value="1"/>
</dbReference>
<dbReference type="Gene3D" id="1.25.10.10">
    <property type="entry name" value="Leucine-rich Repeat Variant"/>
    <property type="match status" value="1"/>
</dbReference>
<feature type="region of interest" description="Disordered" evidence="6">
    <location>
        <begin position="301"/>
        <end position="329"/>
    </location>
</feature>
<gene>
    <name evidence="8" type="ORF">PENSTE_c030G06469</name>
</gene>
<feature type="repeat" description="Pumilio" evidence="5">
    <location>
        <begin position="724"/>
        <end position="759"/>
    </location>
</feature>
<dbReference type="CDD" id="cd07920">
    <property type="entry name" value="Pumilio"/>
    <property type="match status" value="1"/>
</dbReference>
<feature type="compositionally biased region" description="Low complexity" evidence="6">
    <location>
        <begin position="359"/>
        <end position="387"/>
    </location>
</feature>
<dbReference type="InterPro" id="IPR033133">
    <property type="entry name" value="PUM-HD"/>
</dbReference>
<dbReference type="InterPro" id="IPR001313">
    <property type="entry name" value="Pumilio_RNA-bd_rpt"/>
</dbReference>
<dbReference type="InterPro" id="IPR011989">
    <property type="entry name" value="ARM-like"/>
</dbReference>
<dbReference type="GO" id="GO:0005737">
    <property type="term" value="C:cytoplasm"/>
    <property type="evidence" value="ECO:0007669"/>
    <property type="project" value="TreeGrafter"/>
</dbReference>
<dbReference type="SUPFAM" id="SSF48371">
    <property type="entry name" value="ARM repeat"/>
    <property type="match status" value="1"/>
</dbReference>
<feature type="repeat" description="Pumilio" evidence="5">
    <location>
        <begin position="532"/>
        <end position="567"/>
    </location>
</feature>
<feature type="region of interest" description="Disordered" evidence="6">
    <location>
        <begin position="807"/>
        <end position="833"/>
    </location>
</feature>
<dbReference type="PROSITE" id="PS50303">
    <property type="entry name" value="PUM_HD"/>
    <property type="match status" value="1"/>
</dbReference>
<evidence type="ECO:0000313" key="8">
    <source>
        <dbReference type="EMBL" id="OQE15119.1"/>
    </source>
</evidence>
<keyword evidence="3" id="KW-0677">Repeat</keyword>
<dbReference type="OrthoDB" id="668540at2759"/>
<dbReference type="PROSITE" id="PS50302">
    <property type="entry name" value="PUM"/>
    <property type="match status" value="3"/>
</dbReference>
<keyword evidence="9" id="KW-1185">Reference proteome</keyword>
<evidence type="ECO:0000313" key="9">
    <source>
        <dbReference type="Proteomes" id="UP000191285"/>
    </source>
</evidence>
<evidence type="ECO:0000256" key="3">
    <source>
        <dbReference type="ARBA" id="ARBA00022737"/>
    </source>
</evidence>
<dbReference type="InterPro" id="IPR033712">
    <property type="entry name" value="Pumilio_RNA-bd"/>
</dbReference>
<evidence type="ECO:0000256" key="4">
    <source>
        <dbReference type="ARBA" id="ARBA00024893"/>
    </source>
</evidence>
<feature type="compositionally biased region" description="Polar residues" evidence="6">
    <location>
        <begin position="301"/>
        <end position="313"/>
    </location>
</feature>
<feature type="repeat" description="Pumilio" evidence="5">
    <location>
        <begin position="496"/>
        <end position="531"/>
    </location>
</feature>
<dbReference type="GO" id="GO:0006364">
    <property type="term" value="P:rRNA processing"/>
    <property type="evidence" value="ECO:0007669"/>
    <property type="project" value="UniProtKB-KW"/>
</dbReference>
<dbReference type="STRING" id="303698.A0A1V6SN75"/>
<dbReference type="Pfam" id="PF00806">
    <property type="entry name" value="PUF"/>
    <property type="match status" value="8"/>
</dbReference>
<dbReference type="Proteomes" id="UP000191285">
    <property type="component" value="Unassembled WGS sequence"/>
</dbReference>
<proteinExistence type="predicted"/>
<reference evidence="9" key="1">
    <citation type="journal article" date="2017" name="Nat. Microbiol.">
        <title>Global analysis of biosynthetic gene clusters reveals vast potential of secondary metabolite production in Penicillium species.</title>
        <authorList>
            <person name="Nielsen J.C."/>
            <person name="Grijseels S."/>
            <person name="Prigent S."/>
            <person name="Ji B."/>
            <person name="Dainat J."/>
            <person name="Nielsen K.F."/>
            <person name="Frisvad J.C."/>
            <person name="Workman M."/>
            <person name="Nielsen J."/>
        </authorList>
    </citation>
    <scope>NUCLEOTIDE SEQUENCE [LARGE SCALE GENOMIC DNA]</scope>
    <source>
        <strain evidence="9">IBT 24891</strain>
    </source>
</reference>
<name>A0A1V6SN75_9EURO</name>
<evidence type="ECO:0000259" key="7">
    <source>
        <dbReference type="PROSITE" id="PS50303"/>
    </source>
</evidence>
<evidence type="ECO:0000256" key="1">
    <source>
        <dbReference type="ARBA" id="ARBA00022517"/>
    </source>
</evidence>
<feature type="compositionally biased region" description="Polar residues" evidence="6">
    <location>
        <begin position="34"/>
        <end position="52"/>
    </location>
</feature>
<dbReference type="GO" id="GO:0003730">
    <property type="term" value="F:mRNA 3'-UTR binding"/>
    <property type="evidence" value="ECO:0007669"/>
    <property type="project" value="TreeGrafter"/>
</dbReference>
<keyword evidence="1" id="KW-0690">Ribosome biogenesis</keyword>
<sequence length="833" mass="91572">MMVSTLSGPPNLGLVGKEGKFVSGDVDMRAVSIGSESSGHQHSTSRHVSSEMSHGPKLTFTPVSSGDDLETPSSKKQKLGHLKIGSLTSQPSPLEKILAKLAPQCISGPVTDAESSTSNSYLAPRSEVLPSVAPTEATNTYNISDEKSTELLRLKQELLAANSKIASQEQELAQTRVINHTLDQALGPPSEADFGGRDVTDQTISHLQSAFNASNPAFGQFQDTWSPQDDAQSDISDPLSNTAYNRARGIWSQLSPPVLNAQGSELMFEKSYGEAQHGANHPGQLPAQTWNGSTAFSFYTPGTISSQPGSSGNLHGFCSRPQGEQPRYAQTSMQIQNPVPHRYFAQTNQTGALFPPPTNSWSSSFTSESTGEQTPKSPTSSSARSSSVIPPVGLMQLAYHARQVGTTLSPTATEFTTSSSEMVPWSIPPTNGSSNQTYVSPLEPLNYRRLLDKNVSCDWKYIVDKIVCSNDQQASIFLQQKLKVGTTDQKFDIIEAIVSQAYPLMINRFGNFLIQRCFEHGTPDQVVSIANAIRGNTLTLSMDPFGCHVIQKAFDCVPEDYKAMMVHELLRRIPETVIHRYACHVWQKLFELRWTSNPPQIMAKVNEALRGMWHEVALGETGSLVVQNIFENCVEEEKRPAIEEVLGKIDVLAHGQFGNWCIQHICEHGAPPDKSRATDHVLHCAVEYSMDQFASKIVEKCLKIGGTEFLDHYLTRVCTGRPDRPRMPLIDIAGDQYGNYLIQWILMNSAPHQRELVASHIRKHMVSLRGSKFGSRVAMLCCNPSHTTRPGPGTGMQIGRFNQFNEDRFSSSGHSGSRYSRGGQWSPGYGPYR</sequence>
<accession>A0A1V6SN75</accession>
<organism evidence="8 9">
    <name type="scientific">Penicillium steckii</name>
    <dbReference type="NCBI Taxonomy" id="303698"/>
    <lineage>
        <taxon>Eukaryota</taxon>
        <taxon>Fungi</taxon>
        <taxon>Dikarya</taxon>
        <taxon>Ascomycota</taxon>
        <taxon>Pezizomycotina</taxon>
        <taxon>Eurotiomycetes</taxon>
        <taxon>Eurotiomycetidae</taxon>
        <taxon>Eurotiales</taxon>
        <taxon>Aspergillaceae</taxon>
        <taxon>Penicillium</taxon>
    </lineage>
</organism>
<comment type="function">
    <text evidence="4">RNA-binding nucleolar protein required for pre-rRNA processing. Involved in production of 18S rRNA and assembly of small ribosomal subunit.</text>
</comment>
<keyword evidence="2" id="KW-0698">rRNA processing</keyword>
<feature type="region of interest" description="Disordered" evidence="6">
    <location>
        <begin position="34"/>
        <end position="87"/>
    </location>
</feature>
<dbReference type="SMART" id="SM00025">
    <property type="entry name" value="Pumilio"/>
    <property type="match status" value="8"/>
</dbReference>
<evidence type="ECO:0000256" key="6">
    <source>
        <dbReference type="SAM" id="MobiDB-lite"/>
    </source>
</evidence>
<dbReference type="AlphaFoldDB" id="A0A1V6SN75"/>
<dbReference type="GO" id="GO:0010608">
    <property type="term" value="P:post-transcriptional regulation of gene expression"/>
    <property type="evidence" value="ECO:0007669"/>
    <property type="project" value="TreeGrafter"/>
</dbReference>
<evidence type="ECO:0000256" key="2">
    <source>
        <dbReference type="ARBA" id="ARBA00022552"/>
    </source>
</evidence>
<feature type="domain" description="PUM-HD" evidence="7">
    <location>
        <begin position="433"/>
        <end position="785"/>
    </location>
</feature>
<evidence type="ECO:0000256" key="5">
    <source>
        <dbReference type="PROSITE-ProRule" id="PRU00317"/>
    </source>
</evidence>
<comment type="caution">
    <text evidence="8">The sequence shown here is derived from an EMBL/GenBank/DDBJ whole genome shotgun (WGS) entry which is preliminary data.</text>
</comment>
<feature type="region of interest" description="Disordered" evidence="6">
    <location>
        <begin position="349"/>
        <end position="387"/>
    </location>
</feature>
<dbReference type="EMBL" id="MLKD01000030">
    <property type="protein sequence ID" value="OQE15119.1"/>
    <property type="molecule type" value="Genomic_DNA"/>
</dbReference>
<dbReference type="PANTHER" id="PTHR12537">
    <property type="entry name" value="RNA BINDING PROTEIN PUMILIO-RELATED"/>
    <property type="match status" value="1"/>
</dbReference>